<dbReference type="RefSeq" id="WP_248591485.1">
    <property type="nucleotide sequence ID" value="NZ_BAABEB010000011.1"/>
</dbReference>
<dbReference type="Gene3D" id="3.40.1090.10">
    <property type="entry name" value="Cytosolic phospholipase A2 catalytic domain"/>
    <property type="match status" value="2"/>
</dbReference>
<feature type="active site" description="Proton acceptor" evidence="4">
    <location>
        <position position="183"/>
    </location>
</feature>
<dbReference type="InterPro" id="IPR002641">
    <property type="entry name" value="PNPLA_dom"/>
</dbReference>
<dbReference type="InterPro" id="IPR050301">
    <property type="entry name" value="NTE"/>
</dbReference>
<dbReference type="InterPro" id="IPR016035">
    <property type="entry name" value="Acyl_Trfase/lysoPLipase"/>
</dbReference>
<dbReference type="Proteomes" id="UP000832041">
    <property type="component" value="Chromosome"/>
</dbReference>
<protein>
    <submittedName>
        <fullName evidence="6">Patatin-like phospholipase family protein</fullName>
    </submittedName>
</protein>
<organism evidence="6 7">
    <name type="scientific">Thermobifida alba</name>
    <name type="common">Thermomonospora alba</name>
    <dbReference type="NCBI Taxonomy" id="53522"/>
    <lineage>
        <taxon>Bacteria</taxon>
        <taxon>Bacillati</taxon>
        <taxon>Actinomycetota</taxon>
        <taxon>Actinomycetes</taxon>
        <taxon>Streptosporangiales</taxon>
        <taxon>Nocardiopsidaceae</taxon>
        <taxon>Thermobifida</taxon>
    </lineage>
</organism>
<keyword evidence="3 4" id="KW-0443">Lipid metabolism</keyword>
<feature type="short sequence motif" description="GXGXXG" evidence="4">
    <location>
        <begin position="9"/>
        <end position="14"/>
    </location>
</feature>
<evidence type="ECO:0000256" key="2">
    <source>
        <dbReference type="ARBA" id="ARBA00022963"/>
    </source>
</evidence>
<evidence type="ECO:0000256" key="4">
    <source>
        <dbReference type="PROSITE-ProRule" id="PRU01161"/>
    </source>
</evidence>
<name>A0ABY4L964_THEAE</name>
<dbReference type="PROSITE" id="PS51635">
    <property type="entry name" value="PNPLA"/>
    <property type="match status" value="1"/>
</dbReference>
<evidence type="ECO:0000259" key="5">
    <source>
        <dbReference type="PROSITE" id="PS51635"/>
    </source>
</evidence>
<evidence type="ECO:0000256" key="1">
    <source>
        <dbReference type="ARBA" id="ARBA00022801"/>
    </source>
</evidence>
<keyword evidence="2 4" id="KW-0442">Lipid degradation</keyword>
<sequence>MGKALVLGGGGIVGLAWEIGILAGLGDAGVDLRDADLVLGTSAGASAGAQLTSGLDLDELYERQLAPADAEIAARPRWWSTLRVAGALLTARSPEAGRARVGLIASTTARFSQAVREPVIAARLPVPAWPEHNLVVTAVDARSGALRTFSRADGVDLVRAVAASSAVPGLWPPVEIDGRWYVDGGVRSAANADLAAGHDRVVVLAPGATGLRPRPEAELAALPDGTRHTLVVPSPEARAAFGRDPLDPARRAAAARAGRMQAVEVAVRVAKTWGV</sequence>
<gene>
    <name evidence="6" type="ORF">FOF52_20150</name>
</gene>
<dbReference type="PANTHER" id="PTHR14226">
    <property type="entry name" value="NEUROPATHY TARGET ESTERASE/SWISS CHEESE D.MELANOGASTER"/>
    <property type="match status" value="1"/>
</dbReference>
<dbReference type="Pfam" id="PF01734">
    <property type="entry name" value="Patatin"/>
    <property type="match status" value="1"/>
</dbReference>
<feature type="active site" description="Nucleophile" evidence="4">
    <location>
        <position position="42"/>
    </location>
</feature>
<feature type="short sequence motif" description="GXSXG" evidence="4">
    <location>
        <begin position="40"/>
        <end position="44"/>
    </location>
</feature>
<keyword evidence="1 4" id="KW-0378">Hydrolase</keyword>
<evidence type="ECO:0000313" key="6">
    <source>
        <dbReference type="EMBL" id="UPT22970.1"/>
    </source>
</evidence>
<reference evidence="6 7" key="1">
    <citation type="submission" date="2020-04" db="EMBL/GenBank/DDBJ databases">
        <title>Thermobifida alba genome sequencing and assembly.</title>
        <authorList>
            <person name="Luzics S."/>
            <person name="Horvath B."/>
            <person name="Nagy I."/>
            <person name="Toth A."/>
            <person name="Nagy I."/>
            <person name="Kukolya J."/>
        </authorList>
    </citation>
    <scope>NUCLEOTIDE SEQUENCE [LARGE SCALE GENOMIC DNA]</scope>
    <source>
        <strain evidence="6 7">DSM 43795</strain>
    </source>
</reference>
<feature type="short sequence motif" description="DGA/G" evidence="4">
    <location>
        <begin position="183"/>
        <end position="185"/>
    </location>
</feature>
<keyword evidence="7" id="KW-1185">Reference proteome</keyword>
<feature type="domain" description="PNPLA" evidence="5">
    <location>
        <begin position="5"/>
        <end position="197"/>
    </location>
</feature>
<dbReference type="SUPFAM" id="SSF52151">
    <property type="entry name" value="FabD/lysophospholipase-like"/>
    <property type="match status" value="1"/>
</dbReference>
<evidence type="ECO:0000256" key="3">
    <source>
        <dbReference type="ARBA" id="ARBA00023098"/>
    </source>
</evidence>
<evidence type="ECO:0000313" key="7">
    <source>
        <dbReference type="Proteomes" id="UP000832041"/>
    </source>
</evidence>
<accession>A0ABY4L964</accession>
<proteinExistence type="predicted"/>
<dbReference type="EMBL" id="CP051627">
    <property type="protein sequence ID" value="UPT22970.1"/>
    <property type="molecule type" value="Genomic_DNA"/>
</dbReference>
<dbReference type="PANTHER" id="PTHR14226:SF57">
    <property type="entry name" value="BLR7027 PROTEIN"/>
    <property type="match status" value="1"/>
</dbReference>